<reference evidence="9" key="1">
    <citation type="journal article" date="2020" name="Nature">
        <title>Giant virus diversity and host interactions through global metagenomics.</title>
        <authorList>
            <person name="Schulz F."/>
            <person name="Roux S."/>
            <person name="Paez-Espino D."/>
            <person name="Jungbluth S."/>
            <person name="Walsh D.A."/>
            <person name="Denef V.J."/>
            <person name="McMahon K.D."/>
            <person name="Konstantinidis K.T."/>
            <person name="Eloe-Fadrosh E.A."/>
            <person name="Kyrpides N.C."/>
            <person name="Woyke T."/>
        </authorList>
    </citation>
    <scope>NUCLEOTIDE SEQUENCE</scope>
    <source>
        <strain evidence="9">GVMAG-M-3300009159-65</strain>
    </source>
</reference>
<evidence type="ECO:0000256" key="2">
    <source>
        <dbReference type="ARBA" id="ARBA00012274"/>
    </source>
</evidence>
<comment type="similarity">
    <text evidence="1">Belongs to the ribonucleoside diphosphate reductase large chain family.</text>
</comment>
<protein>
    <recommendedName>
        <fullName evidence="2">ribonucleoside-diphosphate reductase</fullName>
        <ecNumber evidence="2">1.17.4.1</ecNumber>
    </recommendedName>
</protein>
<dbReference type="InterPro" id="IPR013509">
    <property type="entry name" value="RNR_lsu_N"/>
</dbReference>
<dbReference type="InterPro" id="IPR005144">
    <property type="entry name" value="ATP-cone_dom"/>
</dbReference>
<dbReference type="PROSITE" id="PS00089">
    <property type="entry name" value="RIBORED_LARGE"/>
    <property type="match status" value="1"/>
</dbReference>
<evidence type="ECO:0000256" key="4">
    <source>
        <dbReference type="ARBA" id="ARBA00022741"/>
    </source>
</evidence>
<dbReference type="GO" id="GO:0009263">
    <property type="term" value="P:deoxyribonucleotide biosynthetic process"/>
    <property type="evidence" value="ECO:0007669"/>
    <property type="project" value="UniProtKB-KW"/>
</dbReference>
<dbReference type="AlphaFoldDB" id="A0A6C0ET16"/>
<dbReference type="SUPFAM" id="SSF51998">
    <property type="entry name" value="PFL-like glycyl radical enzymes"/>
    <property type="match status" value="1"/>
</dbReference>
<dbReference type="InterPro" id="IPR000788">
    <property type="entry name" value="RNR_lg_C"/>
</dbReference>
<dbReference type="InterPro" id="IPR008926">
    <property type="entry name" value="RNR_R1-su_N"/>
</dbReference>
<dbReference type="EC" id="1.17.4.1" evidence="2"/>
<dbReference type="InterPro" id="IPR013346">
    <property type="entry name" value="NrdE_NrdA_C"/>
</dbReference>
<dbReference type="Pfam" id="PF02867">
    <property type="entry name" value="Ribonuc_red_lgC"/>
    <property type="match status" value="1"/>
</dbReference>
<keyword evidence="6" id="KW-0560">Oxidoreductase</keyword>
<keyword evidence="7" id="KW-0215">Deoxyribonucleotide synthesis</keyword>
<keyword evidence="4" id="KW-0547">Nucleotide-binding</keyword>
<dbReference type="Pfam" id="PF00317">
    <property type="entry name" value="Ribonuc_red_lgN"/>
    <property type="match status" value="1"/>
</dbReference>
<evidence type="ECO:0000313" key="9">
    <source>
        <dbReference type="EMBL" id="QHT32326.1"/>
    </source>
</evidence>
<proteinExistence type="inferred from homology"/>
<dbReference type="PRINTS" id="PR01183">
    <property type="entry name" value="RIBORDTASEM1"/>
</dbReference>
<dbReference type="UniPathway" id="UPA00326"/>
<sequence length="751" mass="86399">MTDMYVTKRSGQTEILYYDKIIQRLQQLCPVSSIQYSGLVLKVIDQLYNNIHTSKIDELMAELCASMGVHHYDYSKLASLISISNHHKEVNESLLAYIDTIDKEYISETYVSIIKNHIDFFNSIIDYSRDYYIDYFGFKTLERAYLIRKNNKVIERIQHLWLRVAIQIHGEDLEMVKETYDGLSNKEFIHATPTLYNAGTKRPQLSSCFLLGMEDDSIDGIFNTLKDCAAISKWAGGIGLHIHNVRAEGSQIKGTNGTSNGIVPMLRVFNNTARYVDQGGGKRNGSFAIYLEPWHGDIESFLNLRKNHGDEELRAKDLFYALWIPDLFMEKVEKDEEWFLMCPNVSKGLSDVYGDKFKELYETYVKNGTYLKKIKARELWFKILDSQMETGTPYMLYKDACNKKSNQKNIGTIKSSNLCCEIVEYSDAKESAVCNLASIALSSMVTNQLFDYDKLHRITKILTNNLNKIIDVNYYPTDKTDKSNKGHRPIGIGVQGLADVFALMNIPFESSEAIEVNKNIFETIYHASIEKSMELSKKEGPYSSFEGSPLSQGIFQFDLWNVTPSRYDWTKLKKDVMKYGVRNSLCVAPMPTASTSQILSNNECFEPFTSNMYTRRTLAGEFIVINKHLMKELIDLGIWNIKIKDKIIENKGSIQSIEEINEHIKKKYKTVWEIPMKHVINMAKDRGAFICQSQSMNLWIEEPNYKILTSMHIYSWKCGLKTGMYYLRRKAKHQAQQFTIVPEQECSVCSA</sequence>
<evidence type="ECO:0000259" key="8">
    <source>
        <dbReference type="PROSITE" id="PS51161"/>
    </source>
</evidence>
<organism evidence="9">
    <name type="scientific">viral metagenome</name>
    <dbReference type="NCBI Taxonomy" id="1070528"/>
    <lineage>
        <taxon>unclassified sequences</taxon>
        <taxon>metagenomes</taxon>
        <taxon>organismal metagenomes</taxon>
    </lineage>
</organism>
<evidence type="ECO:0000256" key="7">
    <source>
        <dbReference type="ARBA" id="ARBA00023116"/>
    </source>
</evidence>
<evidence type="ECO:0000256" key="6">
    <source>
        <dbReference type="ARBA" id="ARBA00023002"/>
    </source>
</evidence>
<keyword evidence="3" id="KW-0021">Allosteric enzyme</keyword>
<accession>A0A6C0ET16</accession>
<dbReference type="Pfam" id="PF03477">
    <property type="entry name" value="ATP-cone"/>
    <property type="match status" value="1"/>
</dbReference>
<dbReference type="CDD" id="cd01679">
    <property type="entry name" value="RNR_I"/>
    <property type="match status" value="1"/>
</dbReference>
<evidence type="ECO:0000256" key="3">
    <source>
        <dbReference type="ARBA" id="ARBA00022533"/>
    </source>
</evidence>
<dbReference type="NCBIfam" id="TIGR02506">
    <property type="entry name" value="NrdE_NrdA"/>
    <property type="match status" value="1"/>
</dbReference>
<dbReference type="GO" id="GO:0005524">
    <property type="term" value="F:ATP binding"/>
    <property type="evidence" value="ECO:0007669"/>
    <property type="project" value="UniProtKB-KW"/>
</dbReference>
<feature type="domain" description="ATP-cone" evidence="8">
    <location>
        <begin position="4"/>
        <end position="92"/>
    </location>
</feature>
<name>A0A6C0ET16_9ZZZZ</name>
<dbReference type="GO" id="GO:0004748">
    <property type="term" value="F:ribonucleoside-diphosphate reductase activity, thioredoxin disulfide as acceptor"/>
    <property type="evidence" value="ECO:0007669"/>
    <property type="project" value="UniProtKB-EC"/>
</dbReference>
<evidence type="ECO:0000256" key="5">
    <source>
        <dbReference type="ARBA" id="ARBA00022840"/>
    </source>
</evidence>
<keyword evidence="5" id="KW-0067">ATP-binding</keyword>
<dbReference type="PANTHER" id="PTHR11573:SF6">
    <property type="entry name" value="RIBONUCLEOSIDE-DIPHOSPHATE REDUCTASE LARGE SUBUNIT"/>
    <property type="match status" value="1"/>
</dbReference>
<dbReference type="PROSITE" id="PS51161">
    <property type="entry name" value="ATP_CONE"/>
    <property type="match status" value="1"/>
</dbReference>
<dbReference type="InterPro" id="IPR039718">
    <property type="entry name" value="Rrm1"/>
</dbReference>
<dbReference type="Gene3D" id="3.20.70.20">
    <property type="match status" value="1"/>
</dbReference>
<dbReference type="SUPFAM" id="SSF48168">
    <property type="entry name" value="R1 subunit of ribonucleotide reductase, N-terminal domain"/>
    <property type="match status" value="1"/>
</dbReference>
<dbReference type="EMBL" id="MN738935">
    <property type="protein sequence ID" value="QHT32326.1"/>
    <property type="molecule type" value="Genomic_DNA"/>
</dbReference>
<dbReference type="PANTHER" id="PTHR11573">
    <property type="entry name" value="RIBONUCLEOSIDE-DIPHOSPHATE REDUCTASE LARGE CHAIN"/>
    <property type="match status" value="1"/>
</dbReference>
<evidence type="ECO:0000256" key="1">
    <source>
        <dbReference type="ARBA" id="ARBA00010406"/>
    </source>
</evidence>
<dbReference type="GO" id="GO:0005971">
    <property type="term" value="C:ribonucleoside-diphosphate reductase complex"/>
    <property type="evidence" value="ECO:0007669"/>
    <property type="project" value="TreeGrafter"/>
</dbReference>